<organism evidence="1">
    <name type="scientific">marine sediment metagenome</name>
    <dbReference type="NCBI Taxonomy" id="412755"/>
    <lineage>
        <taxon>unclassified sequences</taxon>
        <taxon>metagenomes</taxon>
        <taxon>ecological metagenomes</taxon>
    </lineage>
</organism>
<name>A0A0F9RNS4_9ZZZZ</name>
<evidence type="ECO:0000313" key="1">
    <source>
        <dbReference type="EMBL" id="KKN26611.1"/>
    </source>
</evidence>
<proteinExistence type="predicted"/>
<reference evidence="1" key="1">
    <citation type="journal article" date="2015" name="Nature">
        <title>Complex archaea that bridge the gap between prokaryotes and eukaryotes.</title>
        <authorList>
            <person name="Spang A."/>
            <person name="Saw J.H."/>
            <person name="Jorgensen S.L."/>
            <person name="Zaremba-Niedzwiedzka K."/>
            <person name="Martijn J."/>
            <person name="Lind A.E."/>
            <person name="van Eijk R."/>
            <person name="Schleper C."/>
            <person name="Guy L."/>
            <person name="Ettema T.J."/>
        </authorList>
    </citation>
    <scope>NUCLEOTIDE SEQUENCE</scope>
</reference>
<dbReference type="AlphaFoldDB" id="A0A0F9RNS4"/>
<gene>
    <name evidence="1" type="ORF">LCGC14_0873040</name>
</gene>
<accession>A0A0F9RNS4</accession>
<protein>
    <submittedName>
        <fullName evidence="1">Uncharacterized protein</fullName>
    </submittedName>
</protein>
<sequence length="70" mass="7567">MIIQFHTPKGIVPIDSDTVTDAELAGINMGRQKLDAYLSEMPRDLAAEITSLKVEADGLRTKLKAAGVIQ</sequence>
<comment type="caution">
    <text evidence="1">The sequence shown here is derived from an EMBL/GenBank/DDBJ whole genome shotgun (WGS) entry which is preliminary data.</text>
</comment>
<dbReference type="EMBL" id="LAZR01002706">
    <property type="protein sequence ID" value="KKN26611.1"/>
    <property type="molecule type" value="Genomic_DNA"/>
</dbReference>